<organism evidence="3">
    <name type="scientific">Physcomitrium patens</name>
    <name type="common">Spreading-leaved earth moss</name>
    <name type="synonym">Physcomitrella patens</name>
    <dbReference type="NCBI Taxonomy" id="3218"/>
    <lineage>
        <taxon>Eukaryota</taxon>
        <taxon>Viridiplantae</taxon>
        <taxon>Streptophyta</taxon>
        <taxon>Embryophyta</taxon>
        <taxon>Bryophyta</taxon>
        <taxon>Bryophytina</taxon>
        <taxon>Bryopsida</taxon>
        <taxon>Funariidae</taxon>
        <taxon>Funariales</taxon>
        <taxon>Funariaceae</taxon>
        <taxon>Physcomitrium</taxon>
    </lineage>
</organism>
<feature type="chain" id="PRO_5036042978" evidence="2">
    <location>
        <begin position="34"/>
        <end position="117"/>
    </location>
</feature>
<evidence type="ECO:0000313" key="5">
    <source>
        <dbReference type="Proteomes" id="UP000006727"/>
    </source>
</evidence>
<dbReference type="InParanoid" id="A0A2K1K7W7"/>
<evidence type="ECO:0000256" key="2">
    <source>
        <dbReference type="SAM" id="SignalP"/>
    </source>
</evidence>
<keyword evidence="5" id="KW-1185">Reference proteome</keyword>
<protein>
    <submittedName>
        <fullName evidence="3 4">Uncharacterized protein</fullName>
    </submittedName>
</protein>
<feature type="compositionally biased region" description="Basic and acidic residues" evidence="1">
    <location>
        <begin position="94"/>
        <end position="108"/>
    </location>
</feature>
<dbReference type="Proteomes" id="UP000006727">
    <property type="component" value="Chromosome 8"/>
</dbReference>
<name>A0A2K1K7W7_PHYPA</name>
<accession>A0A2K1K7W7</accession>
<feature type="region of interest" description="Disordered" evidence="1">
    <location>
        <begin position="94"/>
        <end position="117"/>
    </location>
</feature>
<feature type="signal peptide" evidence="2">
    <location>
        <begin position="1"/>
        <end position="33"/>
    </location>
</feature>
<evidence type="ECO:0000256" key="1">
    <source>
        <dbReference type="SAM" id="MobiDB-lite"/>
    </source>
</evidence>
<gene>
    <name evidence="3" type="ORF">PHYPA_011763</name>
</gene>
<proteinExistence type="predicted"/>
<evidence type="ECO:0000313" key="3">
    <source>
        <dbReference type="EMBL" id="PNR49867.1"/>
    </source>
</evidence>
<reference evidence="3 5" key="2">
    <citation type="journal article" date="2018" name="Plant J.">
        <title>The Physcomitrella patens chromosome-scale assembly reveals moss genome structure and evolution.</title>
        <authorList>
            <person name="Lang D."/>
            <person name="Ullrich K.K."/>
            <person name="Murat F."/>
            <person name="Fuchs J."/>
            <person name="Jenkins J."/>
            <person name="Haas F.B."/>
            <person name="Piednoel M."/>
            <person name="Gundlach H."/>
            <person name="Van Bel M."/>
            <person name="Meyberg R."/>
            <person name="Vives C."/>
            <person name="Morata J."/>
            <person name="Symeonidi A."/>
            <person name="Hiss M."/>
            <person name="Muchero W."/>
            <person name="Kamisugi Y."/>
            <person name="Saleh O."/>
            <person name="Blanc G."/>
            <person name="Decker E.L."/>
            <person name="van Gessel N."/>
            <person name="Grimwood J."/>
            <person name="Hayes R.D."/>
            <person name="Graham S.W."/>
            <person name="Gunter L.E."/>
            <person name="McDaniel S.F."/>
            <person name="Hoernstein S.N.W."/>
            <person name="Larsson A."/>
            <person name="Li F.W."/>
            <person name="Perroud P.F."/>
            <person name="Phillips J."/>
            <person name="Ranjan P."/>
            <person name="Rokshar D.S."/>
            <person name="Rothfels C.J."/>
            <person name="Schneider L."/>
            <person name="Shu S."/>
            <person name="Stevenson D.W."/>
            <person name="Thummler F."/>
            <person name="Tillich M."/>
            <person name="Villarreal Aguilar J.C."/>
            <person name="Widiez T."/>
            <person name="Wong G.K."/>
            <person name="Wymore A."/>
            <person name="Zhang Y."/>
            <person name="Zimmer A.D."/>
            <person name="Quatrano R.S."/>
            <person name="Mayer K.F.X."/>
            <person name="Goodstein D."/>
            <person name="Casacuberta J.M."/>
            <person name="Vandepoele K."/>
            <person name="Reski R."/>
            <person name="Cuming A.C."/>
            <person name="Tuskan G.A."/>
            <person name="Maumus F."/>
            <person name="Salse J."/>
            <person name="Schmutz J."/>
            <person name="Rensing S.A."/>
        </authorList>
    </citation>
    <scope>NUCLEOTIDE SEQUENCE [LARGE SCALE GENOMIC DNA]</scope>
    <source>
        <strain evidence="4 5">cv. Gransden 2004</strain>
    </source>
</reference>
<dbReference type="EnsemblPlants" id="Pp3c8_18512V3.1">
    <property type="protein sequence ID" value="PAC:32963760.CDS.1"/>
    <property type="gene ID" value="Pp3c8_18512"/>
</dbReference>
<keyword evidence="2" id="KW-0732">Signal</keyword>
<reference evidence="3 5" key="1">
    <citation type="journal article" date="2008" name="Science">
        <title>The Physcomitrella genome reveals evolutionary insights into the conquest of land by plants.</title>
        <authorList>
            <person name="Rensing S."/>
            <person name="Lang D."/>
            <person name="Zimmer A."/>
            <person name="Terry A."/>
            <person name="Salamov A."/>
            <person name="Shapiro H."/>
            <person name="Nishiyama T."/>
            <person name="Perroud P.-F."/>
            <person name="Lindquist E."/>
            <person name="Kamisugi Y."/>
            <person name="Tanahashi T."/>
            <person name="Sakakibara K."/>
            <person name="Fujita T."/>
            <person name="Oishi K."/>
            <person name="Shin-I T."/>
            <person name="Kuroki Y."/>
            <person name="Toyoda A."/>
            <person name="Suzuki Y."/>
            <person name="Hashimoto A."/>
            <person name="Yamaguchi K."/>
            <person name="Sugano A."/>
            <person name="Kohara Y."/>
            <person name="Fujiyama A."/>
            <person name="Anterola A."/>
            <person name="Aoki S."/>
            <person name="Ashton N."/>
            <person name="Barbazuk W.B."/>
            <person name="Barker E."/>
            <person name="Bennetzen J."/>
            <person name="Bezanilla M."/>
            <person name="Blankenship R."/>
            <person name="Cho S.H."/>
            <person name="Dutcher S."/>
            <person name="Estelle M."/>
            <person name="Fawcett J.A."/>
            <person name="Gundlach H."/>
            <person name="Hanada K."/>
            <person name="Heyl A."/>
            <person name="Hicks K.A."/>
            <person name="Hugh J."/>
            <person name="Lohr M."/>
            <person name="Mayer K."/>
            <person name="Melkozernov A."/>
            <person name="Murata T."/>
            <person name="Nelson D."/>
            <person name="Pils B."/>
            <person name="Prigge M."/>
            <person name="Reiss B."/>
            <person name="Renner T."/>
            <person name="Rombauts S."/>
            <person name="Rushton P."/>
            <person name="Sanderfoot A."/>
            <person name="Schween G."/>
            <person name="Shiu S.-H."/>
            <person name="Stueber K."/>
            <person name="Theodoulou F.L."/>
            <person name="Tu H."/>
            <person name="Van de Peer Y."/>
            <person name="Verrier P.J."/>
            <person name="Waters E."/>
            <person name="Wood A."/>
            <person name="Yang L."/>
            <person name="Cove D."/>
            <person name="Cuming A."/>
            <person name="Hasebe M."/>
            <person name="Lucas S."/>
            <person name="Mishler D.B."/>
            <person name="Reski R."/>
            <person name="Grigoriev I."/>
            <person name="Quatrano R.S."/>
            <person name="Boore J.L."/>
        </authorList>
    </citation>
    <scope>NUCLEOTIDE SEQUENCE [LARGE SCALE GENOMIC DNA]</scope>
    <source>
        <strain evidence="4 5">cv. Gransden 2004</strain>
    </source>
</reference>
<dbReference type="EMBL" id="ABEU02000008">
    <property type="protein sequence ID" value="PNR49867.1"/>
    <property type="molecule type" value="Genomic_DNA"/>
</dbReference>
<reference evidence="4" key="3">
    <citation type="submission" date="2020-12" db="UniProtKB">
        <authorList>
            <consortium name="EnsemblPlants"/>
        </authorList>
    </citation>
    <scope>IDENTIFICATION</scope>
</reference>
<sequence>MSERCSAVPQNILSNLSTLLLLPVCIFLGQVLAHSPRLTCALQRLLDTTVATPWLLSFRSRTLKLPGNSGTFQNLYNSTTTKVFSTKMPLKEHTYRMNPNSEDRDKKNRLALPPLMN</sequence>
<dbReference type="AlphaFoldDB" id="A0A2K1K7W7"/>
<dbReference type="Gramene" id="Pp3c8_18512V3.1">
    <property type="protein sequence ID" value="PAC:32963760.CDS.1"/>
    <property type="gene ID" value="Pp3c8_18512"/>
</dbReference>
<evidence type="ECO:0000313" key="4">
    <source>
        <dbReference type="EnsemblPlants" id="PAC:32963760.CDS.1"/>
    </source>
</evidence>